<dbReference type="InterPro" id="IPR027417">
    <property type="entry name" value="P-loop_NTPase"/>
</dbReference>
<dbReference type="SUPFAM" id="SSF53795">
    <property type="entry name" value="PEP carboxykinase-like"/>
    <property type="match status" value="1"/>
</dbReference>
<accession>A0A437RSD5</accession>
<sequence length="321" mass="34667">MRPGLMAADAAPPNLGTAGLQPIRQALGGDGLWLDVGLVRMRVRSNLPVLAAHLQSVYRHFGFQTQGEWADLHFDLRSPGNLRRWIAPQVRFFCDGQVPFEPFPASAALPLMEWGANWLIGRRCNHLLLLHAGVVERQGRALVMPALPGSGKSTLTAALSLSGWRLLSDEFGAYDLAAGAFRPAIKPIGLKNQSIDVIRAFAPSAPLGPSFPKTRKGTVAHLAPDQASVLGVHETARPGAVLLPRWEAGSATQLQRVQPHLAFSALAFNAFNYQVLGAQGFQAVVALCEQCPVWQLVYSDLDDALARIDALWSEVMAGHSP</sequence>
<dbReference type="Proteomes" id="UP000285575">
    <property type="component" value="Unassembled WGS sequence"/>
</dbReference>
<dbReference type="AlphaFoldDB" id="A0A437RSD5"/>
<name>A0A437RSD5_9BURK</name>
<protein>
    <submittedName>
        <fullName evidence="1">HprK-related kinase A</fullName>
    </submittedName>
</protein>
<dbReference type="EMBL" id="SACR01000001">
    <property type="protein sequence ID" value="RVU49676.1"/>
    <property type="molecule type" value="Genomic_DNA"/>
</dbReference>
<evidence type="ECO:0000313" key="2">
    <source>
        <dbReference type="Proteomes" id="UP000285575"/>
    </source>
</evidence>
<reference evidence="1 2" key="1">
    <citation type="submission" date="2019-01" db="EMBL/GenBank/DDBJ databases">
        <authorList>
            <person name="Chen W.-M."/>
        </authorList>
    </citation>
    <scope>NUCLEOTIDE SEQUENCE [LARGE SCALE GENOMIC DNA]</scope>
    <source>
        <strain evidence="1 2">KYPY4</strain>
    </source>
</reference>
<dbReference type="InterPro" id="IPR027600">
    <property type="entry name" value="HprK-rel_A"/>
</dbReference>
<organism evidence="1 2">
    <name type="scientific">Rubrivivax rivuli</name>
    <dbReference type="NCBI Taxonomy" id="1862385"/>
    <lineage>
        <taxon>Bacteria</taxon>
        <taxon>Pseudomonadati</taxon>
        <taxon>Pseudomonadota</taxon>
        <taxon>Betaproteobacteria</taxon>
        <taxon>Burkholderiales</taxon>
        <taxon>Sphaerotilaceae</taxon>
        <taxon>Rubrivivax</taxon>
    </lineage>
</organism>
<dbReference type="Gene3D" id="3.40.50.300">
    <property type="entry name" value="P-loop containing nucleotide triphosphate hydrolases"/>
    <property type="match status" value="1"/>
</dbReference>
<evidence type="ECO:0000313" key="1">
    <source>
        <dbReference type="EMBL" id="RVU49676.1"/>
    </source>
</evidence>
<proteinExistence type="predicted"/>
<dbReference type="OrthoDB" id="4544211at2"/>
<gene>
    <name evidence="1" type="ORF">EOE66_03720</name>
</gene>
<dbReference type="GO" id="GO:0016301">
    <property type="term" value="F:kinase activity"/>
    <property type="evidence" value="ECO:0007669"/>
    <property type="project" value="UniProtKB-KW"/>
</dbReference>
<comment type="caution">
    <text evidence="1">The sequence shown here is derived from an EMBL/GenBank/DDBJ whole genome shotgun (WGS) entry which is preliminary data.</text>
</comment>
<dbReference type="NCBIfam" id="TIGR04352">
    <property type="entry name" value="HprK_rel_A"/>
    <property type="match status" value="1"/>
</dbReference>
<keyword evidence="2" id="KW-1185">Reference proteome</keyword>
<keyword evidence="1" id="KW-0808">Transferase</keyword>
<keyword evidence="1" id="KW-0418">Kinase</keyword>